<dbReference type="InterPro" id="IPR014756">
    <property type="entry name" value="Ig_E-set"/>
</dbReference>
<reference evidence="7 8" key="1">
    <citation type="submission" date="2019-12" db="EMBL/GenBank/DDBJ databases">
        <title>Draft genome sequencing of Halomonas icarensis D1-1.</title>
        <authorList>
            <person name="Pandiyan K."/>
            <person name="Kushwaha P."/>
            <person name="Gowdham M."/>
            <person name="Chakdar H."/>
            <person name="Singh A."/>
            <person name="Kumar M."/>
            <person name="Saxena A.K."/>
        </authorList>
    </citation>
    <scope>NUCLEOTIDE SEQUENCE [LARGE SCALE GENOMIC DNA]</scope>
    <source>
        <strain evidence="7 8">D1-1</strain>
    </source>
</reference>
<dbReference type="AlphaFoldDB" id="A0A7X4W389"/>
<dbReference type="SUPFAM" id="SSF46626">
    <property type="entry name" value="Cytochrome c"/>
    <property type="match status" value="2"/>
</dbReference>
<dbReference type="InterPro" id="IPR009111">
    <property type="entry name" value="QH-AmDH_asu_dom2"/>
</dbReference>
<dbReference type="InterPro" id="IPR023887">
    <property type="entry name" value="QH-AmDH_asu"/>
</dbReference>
<dbReference type="Pfam" id="PF09100">
    <property type="entry name" value="Qn_am_d_aIV"/>
    <property type="match status" value="1"/>
</dbReference>
<evidence type="ECO:0000259" key="6">
    <source>
        <dbReference type="Pfam" id="PF14930"/>
    </source>
</evidence>
<evidence type="ECO:0000313" key="7">
    <source>
        <dbReference type="EMBL" id="NAW14248.1"/>
    </source>
</evidence>
<dbReference type="InterPro" id="IPR015184">
    <property type="entry name" value="QH-AmDH_asu_dom_IV"/>
</dbReference>
<dbReference type="Pfam" id="PF14930">
    <property type="entry name" value="Qn_am_d_aII"/>
    <property type="match status" value="1"/>
</dbReference>
<keyword evidence="8" id="KW-1185">Reference proteome</keyword>
<feature type="chain" id="PRO_5031206785" evidence="2">
    <location>
        <begin position="31"/>
        <end position="538"/>
    </location>
</feature>
<dbReference type="RefSeq" id="WP_161424144.1">
    <property type="nucleotide sequence ID" value="NZ_JARWMY010000021.1"/>
</dbReference>
<dbReference type="Gene3D" id="2.60.40.10">
    <property type="entry name" value="Immunoglobulins"/>
    <property type="match status" value="2"/>
</dbReference>
<dbReference type="InterPro" id="IPR036909">
    <property type="entry name" value="Cyt_c-like_dom_sf"/>
</dbReference>
<comment type="caution">
    <text evidence="7">The sequence shown here is derived from an EMBL/GenBank/DDBJ whole genome shotgun (WGS) entry which is preliminary data.</text>
</comment>
<dbReference type="InterPro" id="IPR013783">
    <property type="entry name" value="Ig-like_fold"/>
</dbReference>
<evidence type="ECO:0000256" key="2">
    <source>
        <dbReference type="SAM" id="SignalP"/>
    </source>
</evidence>
<accession>A0A7X4W389</accession>
<organism evidence="7 8">
    <name type="scientific">Halomonas icarae</name>
    <dbReference type="NCBI Taxonomy" id="2691040"/>
    <lineage>
        <taxon>Bacteria</taxon>
        <taxon>Pseudomonadati</taxon>
        <taxon>Pseudomonadota</taxon>
        <taxon>Gammaproteobacteria</taxon>
        <taxon>Oceanospirillales</taxon>
        <taxon>Halomonadaceae</taxon>
        <taxon>Halomonas</taxon>
    </lineage>
</organism>
<feature type="signal peptide" evidence="2">
    <location>
        <begin position="1"/>
        <end position="30"/>
    </location>
</feature>
<sequence length="538" mass="59660">MNHKKARLRLFFRSALLLMIAGLGSLSAQARGGEEILREHCTLCHAETTTESGAAHFSRISDQRKTPEGWHMSINRMLHLRGVWLPPQEKQALVEYLANTQGLAPSEAAPFRYLLEQDTNRVETEVDPNLEQMCARCHSAARFGLQRRTEQEWQYLVNFHMGQFPTTELHAMARDREWYRLAHDEVAPELAERYGLKSEAWEEWLSQDKPLLKGSWRVIGFVPGKGEYDGRMTAVPDEDGNGFMLQMKGHYADGSPLEGEGHARVYTGYEWRGTLMLDDVEMRQVLAADPEGETLRGRMFLADSRRLGGAMNAYKDHERTEVLAIQPGYLRLGESREVTLIGQHLNGEVSLGEGVRVEEVIERSDDRIRMRISAAAKGSPGVRDVTVGEATGDNILAVYDRLARLEVEPAHALARVGGNGGQLDKMRVAFRAVGYAAGADGEVGTDDDLRLGYMPADWSIIPADETAAHEQDADYAGTIDAHGIFTPGDAGPNPERPKSANNVGRLKAVATVDDGTDQVSGESRLLVAVQDYVQRVLD</sequence>
<dbReference type="Proteomes" id="UP000448235">
    <property type="component" value="Unassembled WGS sequence"/>
</dbReference>
<dbReference type="InterPro" id="IPR015183">
    <property type="entry name" value="QH-AmDH_asu_dom_III"/>
</dbReference>
<proteinExistence type="predicted"/>
<dbReference type="SUPFAM" id="SSF69298">
    <property type="entry name" value="Quinohemoprotein amine dehydrogenase A chain, domain 3"/>
    <property type="match status" value="1"/>
</dbReference>
<gene>
    <name evidence="7" type="primary">peaA</name>
    <name evidence="7" type="ORF">GRB80_15550</name>
</gene>
<dbReference type="Gene3D" id="1.10.760.10">
    <property type="entry name" value="Cytochrome c-like domain"/>
    <property type="match status" value="1"/>
</dbReference>
<dbReference type="NCBIfam" id="TIGR03908">
    <property type="entry name" value="QH_alpha"/>
    <property type="match status" value="1"/>
</dbReference>
<evidence type="ECO:0000259" key="4">
    <source>
        <dbReference type="Pfam" id="PF09099"/>
    </source>
</evidence>
<dbReference type="InterPro" id="IPR015182">
    <property type="entry name" value="QH-AmDH_asu_heme-bd_dom"/>
</dbReference>
<dbReference type="Pfam" id="PF09099">
    <property type="entry name" value="Qn_am_d_aIII"/>
    <property type="match status" value="1"/>
</dbReference>
<feature type="domain" description="Quinohemoprotein amine dehydrogenase alpha subunit haem binding" evidence="3">
    <location>
        <begin position="33"/>
        <end position="201"/>
    </location>
</feature>
<dbReference type="SUPFAM" id="SSF81296">
    <property type="entry name" value="E set domains"/>
    <property type="match status" value="2"/>
</dbReference>
<evidence type="ECO:0000256" key="1">
    <source>
        <dbReference type="SAM" id="MobiDB-lite"/>
    </source>
</evidence>
<feature type="domain" description="Quinohemoprotein amine dehydrogenase alpha subunit" evidence="6">
    <location>
        <begin position="212"/>
        <end position="315"/>
    </location>
</feature>
<feature type="domain" description="Quinohemoprotein amine dehydrogenase alpha subunit" evidence="4">
    <location>
        <begin position="320"/>
        <end position="400"/>
    </location>
</feature>
<feature type="region of interest" description="Disordered" evidence="1">
    <location>
        <begin position="480"/>
        <end position="500"/>
    </location>
</feature>
<dbReference type="GO" id="GO:0020037">
    <property type="term" value="F:heme binding"/>
    <property type="evidence" value="ECO:0007669"/>
    <property type="project" value="InterPro"/>
</dbReference>
<name>A0A7X4W389_9GAMM</name>
<dbReference type="Pfam" id="PF09098">
    <property type="entry name" value="Dehyd-heme_bind"/>
    <property type="match status" value="1"/>
</dbReference>
<dbReference type="Gene3D" id="2.40.128.120">
    <property type="entry name" value="Quinohemoprotein amine dehydrogenase alpha subunit, domain 2"/>
    <property type="match status" value="1"/>
</dbReference>
<dbReference type="InterPro" id="IPR036718">
    <property type="entry name" value="H-AmDH_asu_dom2_sf"/>
</dbReference>
<dbReference type="EMBL" id="WUTS01000001">
    <property type="protein sequence ID" value="NAW14248.1"/>
    <property type="molecule type" value="Genomic_DNA"/>
</dbReference>
<evidence type="ECO:0000259" key="5">
    <source>
        <dbReference type="Pfam" id="PF09100"/>
    </source>
</evidence>
<evidence type="ECO:0000259" key="3">
    <source>
        <dbReference type="Pfam" id="PF09098"/>
    </source>
</evidence>
<protein>
    <submittedName>
        <fullName evidence="7">Quinohemoprotein amine dehydrogenase subunit alpha</fullName>
    </submittedName>
</protein>
<keyword evidence="2" id="KW-0732">Signal</keyword>
<dbReference type="GO" id="GO:0009055">
    <property type="term" value="F:electron transfer activity"/>
    <property type="evidence" value="ECO:0007669"/>
    <property type="project" value="InterPro"/>
</dbReference>
<feature type="domain" description="Quinohemoprotein amine dehydrogenase alpha subunit" evidence="5">
    <location>
        <begin position="405"/>
        <end position="535"/>
    </location>
</feature>
<evidence type="ECO:0000313" key="8">
    <source>
        <dbReference type="Proteomes" id="UP000448235"/>
    </source>
</evidence>